<keyword evidence="1" id="KW-1133">Transmembrane helix</keyword>
<evidence type="ECO:0000256" key="1">
    <source>
        <dbReference type="SAM" id="Phobius"/>
    </source>
</evidence>
<keyword evidence="1" id="KW-0472">Membrane</keyword>
<gene>
    <name evidence="2" type="ORF">ACD_49C00083G0002</name>
</gene>
<feature type="transmembrane region" description="Helical" evidence="1">
    <location>
        <begin position="12"/>
        <end position="29"/>
    </location>
</feature>
<organism evidence="2">
    <name type="scientific">uncultured bacterium</name>
    <name type="common">gcode 4</name>
    <dbReference type="NCBI Taxonomy" id="1234023"/>
    <lineage>
        <taxon>Bacteria</taxon>
        <taxon>environmental samples</taxon>
    </lineage>
</organism>
<accession>K2ACU1</accession>
<protein>
    <submittedName>
        <fullName evidence="2">Uncharacterized protein</fullName>
    </submittedName>
</protein>
<evidence type="ECO:0000313" key="2">
    <source>
        <dbReference type="EMBL" id="EKD65815.1"/>
    </source>
</evidence>
<comment type="caution">
    <text evidence="2">The sequence shown here is derived from an EMBL/GenBank/DDBJ whole genome shotgun (WGS) entry which is preliminary data.</text>
</comment>
<keyword evidence="1" id="KW-0812">Transmembrane</keyword>
<reference evidence="2" key="1">
    <citation type="journal article" date="2012" name="Science">
        <title>Fermentation, hydrogen, and sulfur metabolism in multiple uncultivated bacterial phyla.</title>
        <authorList>
            <person name="Wrighton K.C."/>
            <person name="Thomas B.C."/>
            <person name="Sharon I."/>
            <person name="Miller C.S."/>
            <person name="Castelle C.J."/>
            <person name="VerBerkmoes N.C."/>
            <person name="Wilkins M.J."/>
            <person name="Hettich R.L."/>
            <person name="Lipton M.S."/>
            <person name="Williams K.H."/>
            <person name="Long P.E."/>
            <person name="Banfield J.F."/>
        </authorList>
    </citation>
    <scope>NUCLEOTIDE SEQUENCE [LARGE SCALE GENOMIC DNA]</scope>
</reference>
<dbReference type="EMBL" id="AMFJ01021669">
    <property type="protein sequence ID" value="EKD65815.1"/>
    <property type="molecule type" value="Genomic_DNA"/>
</dbReference>
<name>K2ACU1_9BACT</name>
<dbReference type="AlphaFoldDB" id="K2ACU1"/>
<sequence length="233" mass="28156">MNIKDIPKKKWFIILSVIWIIIGIIWYFFPFNWNNKDWIVNNWTINSQNWNGNVLIDNRIINYSEDKNNINDVRATRYSPKSWILKYTNDSNKNIKDLKWYVYFRKENWWVVEMQNIDLGNINSKDEKELSLFCNPKLPIIVGTPGNIYKELEAVCFEYQNEEKYYSTVNYHDKLSYDFNDYKTYSGKCVEDDYYKNFKNSITESWIATNIDIDNLPPWFKEQMLDVVSKCEN</sequence>
<proteinExistence type="predicted"/>